<name>A0A4Q1KAJ9_9FLAO</name>
<evidence type="ECO:0000313" key="3">
    <source>
        <dbReference type="Proteomes" id="UP000289857"/>
    </source>
</evidence>
<evidence type="ECO:0000313" key="2">
    <source>
        <dbReference type="EMBL" id="RXR22617.1"/>
    </source>
</evidence>
<organism evidence="2 3">
    <name type="scientific">Flavobacterium stagni</name>
    <dbReference type="NCBI Taxonomy" id="2506421"/>
    <lineage>
        <taxon>Bacteria</taxon>
        <taxon>Pseudomonadati</taxon>
        <taxon>Bacteroidota</taxon>
        <taxon>Flavobacteriia</taxon>
        <taxon>Flavobacteriales</taxon>
        <taxon>Flavobacteriaceae</taxon>
        <taxon>Flavobacterium</taxon>
    </lineage>
</organism>
<feature type="chain" id="PRO_5020337407" description="DUF4835 family protein" evidence="1">
    <location>
        <begin position="24"/>
        <end position="266"/>
    </location>
</feature>
<comment type="caution">
    <text evidence="2">The sequence shown here is derived from an EMBL/GenBank/DDBJ whole genome shotgun (WGS) entry which is preliminary data.</text>
</comment>
<evidence type="ECO:0008006" key="4">
    <source>
        <dbReference type="Google" id="ProtNLM"/>
    </source>
</evidence>
<evidence type="ECO:0000256" key="1">
    <source>
        <dbReference type="SAM" id="SignalP"/>
    </source>
</evidence>
<gene>
    <name evidence="2" type="ORF">EQG61_08530</name>
</gene>
<dbReference type="AlphaFoldDB" id="A0A4Q1KAJ9"/>
<keyword evidence="3" id="KW-1185">Reference proteome</keyword>
<keyword evidence="1" id="KW-0732">Signal</keyword>
<dbReference type="EMBL" id="SBKN01000004">
    <property type="protein sequence ID" value="RXR22617.1"/>
    <property type="molecule type" value="Genomic_DNA"/>
</dbReference>
<sequence>MKITILIRCTFALLLIFTTSIHAQNKFKVYYSGESKSNTYNFDKFIFTHNFFADAFYRTDLYKQLNSQEMAQIIETVRQRISKDNAIKFVFPQPTQPDAELLFTIQPETKDGPILILATNFDQENRKFTNDNPNNLVRWYFIRDNLVIYRKNLFDAVEEKMLIDEMNNGDLVEMYLFDEIKSNNTKVEGLLNAVITDENATIDNKLFAYLYQQEYYLSIGNKEQALQSNKIFNEFYTTHEGKGIDKSYTLLKAMANTEMEIMQLLN</sequence>
<dbReference type="OrthoDB" id="1433232at2"/>
<feature type="signal peptide" evidence="1">
    <location>
        <begin position="1"/>
        <end position="23"/>
    </location>
</feature>
<protein>
    <recommendedName>
        <fullName evidence="4">DUF4835 family protein</fullName>
    </recommendedName>
</protein>
<dbReference type="RefSeq" id="WP_129461502.1">
    <property type="nucleotide sequence ID" value="NZ_SBKN01000004.1"/>
</dbReference>
<accession>A0A4Q1KAJ9</accession>
<reference evidence="3" key="1">
    <citation type="submission" date="2019-01" db="EMBL/GenBank/DDBJ databases">
        <title>Cytophagaceae bacterium strain CAR-16.</title>
        <authorList>
            <person name="Chen W.-M."/>
        </authorList>
    </citation>
    <scope>NUCLEOTIDE SEQUENCE [LARGE SCALE GENOMIC DNA]</scope>
    <source>
        <strain evidence="3">WWJ-16</strain>
    </source>
</reference>
<dbReference type="Proteomes" id="UP000289857">
    <property type="component" value="Unassembled WGS sequence"/>
</dbReference>
<proteinExistence type="predicted"/>